<dbReference type="AlphaFoldDB" id="A0A7X5MUD7"/>
<gene>
    <name evidence="1" type="ORF">G3W61_06200</name>
</gene>
<proteinExistence type="predicted"/>
<protein>
    <submittedName>
        <fullName evidence="1">Uncharacterized protein</fullName>
    </submittedName>
</protein>
<reference evidence="1 2" key="1">
    <citation type="submission" date="2019-11" db="EMBL/GenBank/DDBJ databases">
        <title>Genome-resolved metagenomics to study the prevalence of co-infection and intraspecific heterogeneity among plant pathogen metapopulations.</title>
        <authorList>
            <person name="Newberry E."/>
            <person name="Bhandari R."/>
            <person name="Kemble J."/>
            <person name="Sikora E."/>
            <person name="Potnis N."/>
        </authorList>
    </citation>
    <scope>NUCLEOTIDE SEQUENCE [LARGE SCALE GENOMIC DNA]</scope>
    <source>
        <strain evidence="1">Xp_Tom_Tuscaloosa_18b</strain>
    </source>
</reference>
<accession>A0A7X5MUD7</accession>
<dbReference type="EMBL" id="JAAGYU010000018">
    <property type="protein sequence ID" value="NEL75848.1"/>
    <property type="molecule type" value="Genomic_DNA"/>
</dbReference>
<name>A0A7X5MUD7_XANPE</name>
<sequence>MLQRNASSHCVKVTQSGFSSNFEFADDHAAARQRGIPHHRLSKTLFGKNVIARRQRLALQSSRQWSASRDIEDRLYVHFVLQSSHWQCCGDARAPRAALSRSKGVITGKLSLQRLSLQRRFTA</sequence>
<organism evidence="1 2">
    <name type="scientific">Xanthomonas perforans</name>
    <dbReference type="NCBI Taxonomy" id="442694"/>
    <lineage>
        <taxon>Bacteria</taxon>
        <taxon>Pseudomonadati</taxon>
        <taxon>Pseudomonadota</taxon>
        <taxon>Gammaproteobacteria</taxon>
        <taxon>Lysobacterales</taxon>
        <taxon>Lysobacteraceae</taxon>
        <taxon>Xanthomonas</taxon>
    </lineage>
</organism>
<comment type="caution">
    <text evidence="1">The sequence shown here is derived from an EMBL/GenBank/DDBJ whole genome shotgun (WGS) entry which is preliminary data.</text>
</comment>
<evidence type="ECO:0000313" key="2">
    <source>
        <dbReference type="Proteomes" id="UP000471082"/>
    </source>
</evidence>
<dbReference type="Proteomes" id="UP000471082">
    <property type="component" value="Unassembled WGS sequence"/>
</dbReference>
<evidence type="ECO:0000313" key="1">
    <source>
        <dbReference type="EMBL" id="NEL75848.1"/>
    </source>
</evidence>